<gene>
    <name evidence="4" type="ordered locus">BBR47_18280</name>
</gene>
<keyword evidence="2" id="KW-0472">Membrane</keyword>
<dbReference type="GO" id="GO:0005886">
    <property type="term" value="C:plasma membrane"/>
    <property type="evidence" value="ECO:0007669"/>
    <property type="project" value="TreeGrafter"/>
</dbReference>
<keyword evidence="5" id="KW-1185">Reference proteome</keyword>
<feature type="transmembrane region" description="Helical" evidence="2">
    <location>
        <begin position="66"/>
        <end position="85"/>
    </location>
</feature>
<dbReference type="eggNOG" id="COG1989">
    <property type="taxonomic scope" value="Bacteria"/>
</dbReference>
<dbReference type="InterPro" id="IPR000045">
    <property type="entry name" value="Prepilin_IV_endopep_pep"/>
</dbReference>
<organism evidence="4 5">
    <name type="scientific">Brevibacillus brevis (strain 47 / JCM 6285 / NBRC 100599)</name>
    <dbReference type="NCBI Taxonomy" id="358681"/>
    <lineage>
        <taxon>Bacteria</taxon>
        <taxon>Bacillati</taxon>
        <taxon>Bacillota</taxon>
        <taxon>Bacilli</taxon>
        <taxon>Bacillales</taxon>
        <taxon>Paenibacillaceae</taxon>
        <taxon>Brevibacillus</taxon>
    </lineage>
</organism>
<feature type="transmembrane region" description="Helical" evidence="2">
    <location>
        <begin position="123"/>
        <end position="156"/>
    </location>
</feature>
<dbReference type="InterPro" id="IPR050882">
    <property type="entry name" value="Prepilin_peptidase/N-MTase"/>
</dbReference>
<evidence type="ECO:0000259" key="3">
    <source>
        <dbReference type="Pfam" id="PF01478"/>
    </source>
</evidence>
<evidence type="ECO:0000313" key="4">
    <source>
        <dbReference type="EMBL" id="BAH42805.1"/>
    </source>
</evidence>
<dbReference type="STRING" id="358681.BBR47_18280"/>
<dbReference type="Pfam" id="PF01478">
    <property type="entry name" value="Peptidase_A24"/>
    <property type="match status" value="1"/>
</dbReference>
<evidence type="ECO:0000313" key="5">
    <source>
        <dbReference type="Proteomes" id="UP000001877"/>
    </source>
</evidence>
<accession>C0ZAJ6</accession>
<proteinExistence type="inferred from homology"/>
<keyword evidence="2" id="KW-1133">Transmembrane helix</keyword>
<feature type="transmembrane region" description="Helical" evidence="2">
    <location>
        <begin position="91"/>
        <end position="111"/>
    </location>
</feature>
<dbReference type="GO" id="GO:0004190">
    <property type="term" value="F:aspartic-type endopeptidase activity"/>
    <property type="evidence" value="ECO:0007669"/>
    <property type="project" value="InterPro"/>
</dbReference>
<dbReference type="GO" id="GO:0006465">
    <property type="term" value="P:signal peptide processing"/>
    <property type="evidence" value="ECO:0007669"/>
    <property type="project" value="TreeGrafter"/>
</dbReference>
<dbReference type="Gene3D" id="1.20.120.1220">
    <property type="match status" value="1"/>
</dbReference>
<evidence type="ECO:0000256" key="1">
    <source>
        <dbReference type="ARBA" id="ARBA00005801"/>
    </source>
</evidence>
<dbReference type="PANTHER" id="PTHR30487:SF0">
    <property type="entry name" value="PREPILIN LEADER PEPTIDASE_N-METHYLTRANSFERASE-RELATED"/>
    <property type="match status" value="1"/>
</dbReference>
<name>C0ZAJ6_BREBN</name>
<dbReference type="AlphaFoldDB" id="C0ZAJ6"/>
<feature type="transmembrane region" description="Helical" evidence="2">
    <location>
        <begin position="168"/>
        <end position="185"/>
    </location>
</feature>
<comment type="similarity">
    <text evidence="1">Belongs to the peptidase A24 family.</text>
</comment>
<dbReference type="EMBL" id="AP008955">
    <property type="protein sequence ID" value="BAH42805.1"/>
    <property type="molecule type" value="Genomic_DNA"/>
</dbReference>
<sequence>MESVIVAISKMERLSRIVLGSFFVPGMVDILLGGQVRLGEQKMANAMILFVLCLYLSWVDFHHRRIPNRALVAGFVLISFLELALSSPMEWLMAGLFAILSSLVFGWISYYKPLALGMGDVKLFALVCYGLGIRDFVVVLTVASLAALLVSLVLLLIRKVSLKYEVPFAPFVTMGLAVLIFMSEAS</sequence>
<dbReference type="KEGG" id="bbe:BBR47_18280"/>
<feature type="domain" description="Prepilin type IV endopeptidase peptidase" evidence="3">
    <location>
        <begin position="47"/>
        <end position="151"/>
    </location>
</feature>
<dbReference type="PANTHER" id="PTHR30487">
    <property type="entry name" value="TYPE 4 PREPILIN-LIKE PROTEINS LEADER PEPTIDE-PROCESSING ENZYME"/>
    <property type="match status" value="1"/>
</dbReference>
<reference evidence="4 5" key="1">
    <citation type="submission" date="2005-03" db="EMBL/GenBank/DDBJ databases">
        <title>Brevibacillus brevis strain 47, complete genome.</title>
        <authorList>
            <person name="Hosoyama A."/>
            <person name="Yamada R."/>
            <person name="Hongo Y."/>
            <person name="Terui Y."/>
            <person name="Ankai A."/>
            <person name="Masuyama W."/>
            <person name="Sekiguchi M."/>
            <person name="Takeda T."/>
            <person name="Asano K."/>
            <person name="Ohji S."/>
            <person name="Ichikawa N."/>
            <person name="Narita S."/>
            <person name="Aoki N."/>
            <person name="Miura H."/>
            <person name="Matsushita S."/>
            <person name="Sekigawa T."/>
            <person name="Yamagata H."/>
            <person name="Yoshikawa H."/>
            <person name="Udaka S."/>
            <person name="Tanikawa S."/>
            <person name="Fujita N."/>
        </authorList>
    </citation>
    <scope>NUCLEOTIDE SEQUENCE [LARGE SCALE GENOMIC DNA]</scope>
    <source>
        <strain evidence="5">47 / JCM 6285 / NBRC 100599</strain>
    </source>
</reference>
<feature type="transmembrane region" description="Helical" evidence="2">
    <location>
        <begin position="17"/>
        <end position="36"/>
    </location>
</feature>
<dbReference type="HOGENOM" id="CLU_1451853_0_0_9"/>
<dbReference type="Proteomes" id="UP000001877">
    <property type="component" value="Chromosome"/>
</dbReference>
<protein>
    <submittedName>
        <fullName evidence="4">Peptidase A24A family protein</fullName>
    </submittedName>
</protein>
<keyword evidence="2" id="KW-0812">Transmembrane</keyword>
<feature type="transmembrane region" description="Helical" evidence="2">
    <location>
        <begin position="42"/>
        <end position="59"/>
    </location>
</feature>
<dbReference type="MEROPS" id="A24.019"/>
<evidence type="ECO:0000256" key="2">
    <source>
        <dbReference type="SAM" id="Phobius"/>
    </source>
</evidence>